<dbReference type="SMART" id="SM01117">
    <property type="entry name" value="Cyt-b5"/>
    <property type="match status" value="1"/>
</dbReference>
<dbReference type="Proteomes" id="UP001246244">
    <property type="component" value="Unassembled WGS sequence"/>
</dbReference>
<sequence length="144" mass="15861">MSKTLIILIVLFGVFLAIGCAGNKPVTPNETRTPEQAATPAEVTTPTEKKVTERQTPTKMQNVTEKTEIKEYTLEELAKYNGINGKIYVAYQGQVYDVSASSYRWKDGSHNGCNAGKDITEEINKTRHGPDVLKAFPVVGTLKK</sequence>
<evidence type="ECO:0000256" key="1">
    <source>
        <dbReference type="SAM" id="MobiDB-lite"/>
    </source>
</evidence>
<dbReference type="InterPro" id="IPR001199">
    <property type="entry name" value="Cyt_B5-like_heme/steroid-bd"/>
</dbReference>
<comment type="caution">
    <text evidence="3">The sequence shown here is derived from an EMBL/GenBank/DDBJ whole genome shotgun (WGS) entry which is preliminary data.</text>
</comment>
<organism evidence="3 4">
    <name type="scientific">Methanosarcina baikalica</name>
    <dbReference type="NCBI Taxonomy" id="3073890"/>
    <lineage>
        <taxon>Archaea</taxon>
        <taxon>Methanobacteriati</taxon>
        <taxon>Methanobacteriota</taxon>
        <taxon>Stenosarchaea group</taxon>
        <taxon>Methanomicrobia</taxon>
        <taxon>Methanosarcinales</taxon>
        <taxon>Methanosarcinaceae</taxon>
        <taxon>Methanosarcina</taxon>
    </lineage>
</organism>
<dbReference type="InterPro" id="IPR036400">
    <property type="entry name" value="Cyt_B5-like_heme/steroid_sf"/>
</dbReference>
<accession>A0ABU2CZ93</accession>
<dbReference type="SUPFAM" id="SSF55856">
    <property type="entry name" value="Cytochrome b5-like heme/steroid binding domain"/>
    <property type="match status" value="1"/>
</dbReference>
<dbReference type="RefSeq" id="WP_310575080.1">
    <property type="nucleotide sequence ID" value="NZ_JAVKPK010000012.1"/>
</dbReference>
<proteinExistence type="predicted"/>
<reference evidence="4" key="1">
    <citation type="submission" date="2023-07" db="EMBL/GenBank/DDBJ databases">
        <title>Whole-genome sequencing of a new Methanosarcina sp. Z-7115.</title>
        <authorList>
            <person name="Zhilina T.N."/>
            <person name="Merkel A.Y."/>
        </authorList>
    </citation>
    <scope>NUCLEOTIDE SEQUENCE [LARGE SCALE GENOMIC DNA]</scope>
    <source>
        <strain evidence="4">Z-7115</strain>
    </source>
</reference>
<gene>
    <name evidence="3" type="ORF">RG963_04475</name>
</gene>
<feature type="compositionally biased region" description="Low complexity" evidence="1">
    <location>
        <begin position="34"/>
        <end position="46"/>
    </location>
</feature>
<keyword evidence="4" id="KW-1185">Reference proteome</keyword>
<feature type="domain" description="Cytochrome b5 heme-binding" evidence="2">
    <location>
        <begin position="72"/>
        <end position="143"/>
    </location>
</feature>
<evidence type="ECO:0000313" key="4">
    <source>
        <dbReference type="Proteomes" id="UP001246244"/>
    </source>
</evidence>
<dbReference type="PROSITE" id="PS51257">
    <property type="entry name" value="PROKAR_LIPOPROTEIN"/>
    <property type="match status" value="1"/>
</dbReference>
<name>A0ABU2CZ93_9EURY</name>
<dbReference type="Gene3D" id="3.10.120.10">
    <property type="entry name" value="Cytochrome b5-like heme/steroid binding domain"/>
    <property type="match status" value="1"/>
</dbReference>
<dbReference type="Pfam" id="PF00173">
    <property type="entry name" value="Cyt-b5"/>
    <property type="match status" value="1"/>
</dbReference>
<evidence type="ECO:0000313" key="3">
    <source>
        <dbReference type="EMBL" id="MDR7665056.1"/>
    </source>
</evidence>
<protein>
    <submittedName>
        <fullName evidence="3">Cytochrome b5 domain-containing protein</fullName>
    </submittedName>
</protein>
<dbReference type="EMBL" id="JAVKPK010000012">
    <property type="protein sequence ID" value="MDR7665056.1"/>
    <property type="molecule type" value="Genomic_DNA"/>
</dbReference>
<evidence type="ECO:0000259" key="2">
    <source>
        <dbReference type="SMART" id="SM01117"/>
    </source>
</evidence>
<feature type="region of interest" description="Disordered" evidence="1">
    <location>
        <begin position="25"/>
        <end position="59"/>
    </location>
</feature>